<evidence type="ECO:0000256" key="13">
    <source>
        <dbReference type="ARBA" id="ARBA00023288"/>
    </source>
</evidence>
<dbReference type="KEGG" id="asn:102381921"/>
<evidence type="ECO:0000256" key="8">
    <source>
        <dbReference type="ARBA" id="ARBA00023084"/>
    </source>
</evidence>
<keyword evidence="12" id="KW-0325">Glycoprotein</keyword>
<dbReference type="PANTHER" id="PTHR20859">
    <property type="entry name" value="INTERFERON/INTERLEUKIN RECEPTOR"/>
    <property type="match status" value="1"/>
</dbReference>
<dbReference type="RefSeq" id="XP_006032724.1">
    <property type="nucleotide sequence ID" value="XM_006032662.3"/>
</dbReference>
<dbReference type="Gene3D" id="2.60.40.10">
    <property type="entry name" value="Immunoglobulins"/>
    <property type="match status" value="2"/>
</dbReference>
<dbReference type="GO" id="GO:0007596">
    <property type="term" value="P:blood coagulation"/>
    <property type="evidence" value="ECO:0007669"/>
    <property type="project" value="UniProtKB-KW"/>
</dbReference>
<feature type="region of interest" description="Disordered" evidence="15">
    <location>
        <begin position="377"/>
        <end position="406"/>
    </location>
</feature>
<evidence type="ECO:0000256" key="6">
    <source>
        <dbReference type="ARBA" id="ARBA00022696"/>
    </source>
</evidence>
<dbReference type="RefSeq" id="XP_025070212.1">
    <property type="nucleotide sequence ID" value="XM_025214427.1"/>
</dbReference>
<keyword evidence="6" id="KW-0356">Hemostasis</keyword>
<sequence length="509" mass="56482">MMELTGPLHFYQLVYVGILATTSYSWPASVINPQFNVTMTSQNFQHILSWEAGSNTTVPTYYQVKYSSFRSGEFQIAEECSNITHLFCDLSEYFTDEHENYKAMVQGFTGSKVFTSSTCCLIPYLDTSLGPPALNITPYPSSINITITLPASHLKREGKVLSLIDIYDELKYVITVRTSDAQVVTLKNTTTKEHFATVVEGLYPNANYCVSVAVTAHLKDKSIPSTLKCVITGSISQQGYPAVSIIGGVLVALVVCVILFILHRAGIIRLKTKKWPSVLKTTRNLGYSVCEPEPENVSPVQVVFQDIKKKVWDYNYGGDDDDEDDDNDTGNNGVYTMHGIIHRYSGDHAEQNISVKQSMDCISIESISQSNELLDTDVENSGEQQISIKKNEDTSAEESCHPSDEENCSMASVSRNSTCFNINLNTVMLGDLEKPWDDTSPLISHQEDADDLPECGDSDALESKLFTDAVDVQKPDCHNISHEWQKSSFSDESDLSDSGTDQVTEYIGR</sequence>
<evidence type="ECO:0000256" key="9">
    <source>
        <dbReference type="ARBA" id="ARBA00023136"/>
    </source>
</evidence>
<evidence type="ECO:0000313" key="23">
    <source>
        <dbReference type="RefSeq" id="XP_014379696.1"/>
    </source>
</evidence>
<comment type="similarity">
    <text evidence="3">Belongs to the tissue factor family.</text>
</comment>
<keyword evidence="13" id="KW-0449">Lipoprotein</keyword>
<keyword evidence="11" id="KW-1015">Disulfide bond</keyword>
<dbReference type="InterPro" id="IPR003961">
    <property type="entry name" value="FN3_dom"/>
</dbReference>
<protein>
    <recommendedName>
        <fullName evidence="5">Tissue factor</fullName>
    </recommendedName>
    <alternativeName>
        <fullName evidence="14">Coagulation factor III</fullName>
    </alternativeName>
</protein>
<dbReference type="eggNOG" id="ENOG502S60E">
    <property type="taxonomic scope" value="Eukaryota"/>
</dbReference>
<feature type="transmembrane region" description="Helical" evidence="16">
    <location>
        <begin position="239"/>
        <end position="262"/>
    </location>
</feature>
<evidence type="ECO:0000313" key="24">
    <source>
        <dbReference type="RefSeq" id="XP_025070212.1"/>
    </source>
</evidence>
<dbReference type="STRING" id="38654.A0A1U8DR19"/>
<name>A0A1U8DR19_ALLSI</name>
<accession>A0A1U8DR19</accession>
<dbReference type="InterPro" id="IPR001187">
    <property type="entry name" value="Tissue_factor"/>
</dbReference>
<keyword evidence="8" id="KW-0094">Blood coagulation</keyword>
<keyword evidence="20 21" id="KW-0675">Receptor</keyword>
<dbReference type="GO" id="GO:0042018">
    <property type="term" value="F:interleukin-22 receptor activity"/>
    <property type="evidence" value="ECO:0007669"/>
    <property type="project" value="TreeGrafter"/>
</dbReference>
<dbReference type="RefSeq" id="XP_014379696.1">
    <property type="nucleotide sequence ID" value="XM_014524210.2"/>
</dbReference>
<dbReference type="InterPro" id="IPR013783">
    <property type="entry name" value="Ig-like_fold"/>
</dbReference>
<organism evidence="19 22">
    <name type="scientific">Alligator sinensis</name>
    <name type="common">Chinese alligator</name>
    <dbReference type="NCBI Taxonomy" id="38654"/>
    <lineage>
        <taxon>Eukaryota</taxon>
        <taxon>Metazoa</taxon>
        <taxon>Chordata</taxon>
        <taxon>Craniata</taxon>
        <taxon>Vertebrata</taxon>
        <taxon>Euteleostomi</taxon>
        <taxon>Archelosauria</taxon>
        <taxon>Archosauria</taxon>
        <taxon>Crocodylia</taxon>
        <taxon>Alligatoridae</taxon>
        <taxon>Alligatorinae</taxon>
        <taxon>Alligator</taxon>
    </lineage>
</organism>
<dbReference type="Pfam" id="PF09294">
    <property type="entry name" value="Interfer-bind"/>
    <property type="match status" value="1"/>
</dbReference>
<comment type="function">
    <text evidence="1">Initiates blood coagulation by forming a complex with circulating factor VII or VIIa. The [TF:VIIa] complex activates factors IX or X by specific limited proteolysis. TF plays a role in normal hemostasis by initiating the cell-surface assembly and propagation of the coagulation protease cascade.</text>
</comment>
<evidence type="ECO:0000259" key="17">
    <source>
        <dbReference type="Pfam" id="PF01108"/>
    </source>
</evidence>
<evidence type="ECO:0000313" key="22">
    <source>
        <dbReference type="RefSeq" id="XP_014379695.1"/>
    </source>
</evidence>
<evidence type="ECO:0000256" key="5">
    <source>
        <dbReference type="ARBA" id="ARBA00018722"/>
    </source>
</evidence>
<evidence type="ECO:0000256" key="1">
    <source>
        <dbReference type="ARBA" id="ARBA00002201"/>
    </source>
</evidence>
<feature type="domain" description="Interferon/interleukin receptor" evidence="18">
    <location>
        <begin position="127"/>
        <end position="232"/>
    </location>
</feature>
<feature type="domain" description="Fibronectin type-III" evidence="17">
    <location>
        <begin position="19"/>
        <end position="111"/>
    </location>
</feature>
<keyword evidence="16" id="KW-1133">Transmembrane helix</keyword>
<dbReference type="InterPro" id="IPR036116">
    <property type="entry name" value="FN3_sf"/>
</dbReference>
<evidence type="ECO:0000256" key="15">
    <source>
        <dbReference type="SAM" id="MobiDB-lite"/>
    </source>
</evidence>
<keyword evidence="19" id="KW-1185">Reference proteome</keyword>
<dbReference type="RefSeq" id="XP_006032722.1">
    <property type="nucleotide sequence ID" value="XM_006032660.3"/>
</dbReference>
<evidence type="ECO:0000256" key="11">
    <source>
        <dbReference type="ARBA" id="ARBA00023157"/>
    </source>
</evidence>
<feature type="region of interest" description="Disordered" evidence="15">
    <location>
        <begin position="482"/>
        <end position="509"/>
    </location>
</feature>
<keyword evidence="10" id="KW-0564">Palmitate</keyword>
<dbReference type="CTD" id="3455"/>
<keyword evidence="7" id="KW-0732">Signal</keyword>
<dbReference type="Pfam" id="PF01108">
    <property type="entry name" value="Tissue_fac"/>
    <property type="match status" value="1"/>
</dbReference>
<evidence type="ECO:0000256" key="2">
    <source>
        <dbReference type="ARBA" id="ARBA00004370"/>
    </source>
</evidence>
<dbReference type="InterPro" id="IPR050650">
    <property type="entry name" value="Type-II_Cytokine-TF_Rcpt"/>
</dbReference>
<evidence type="ECO:0000313" key="20">
    <source>
        <dbReference type="RefSeq" id="XP_006032722.1"/>
    </source>
</evidence>
<dbReference type="GO" id="GO:0005886">
    <property type="term" value="C:plasma membrane"/>
    <property type="evidence" value="ECO:0007669"/>
    <property type="project" value="TreeGrafter"/>
</dbReference>
<evidence type="ECO:0000256" key="3">
    <source>
        <dbReference type="ARBA" id="ARBA00009197"/>
    </source>
</evidence>
<comment type="subunit">
    <text evidence="4">Interacts with HSPE; the interaction, inhibited by heparin, promotes the generation of activated factor X and activates coagulation in the presence of activated factor VII.</text>
</comment>
<dbReference type="InterPro" id="IPR015373">
    <property type="entry name" value="Interferon/interleukin_rcp_dom"/>
</dbReference>
<proteinExistence type="inferred from homology"/>
<reference evidence="20 21" key="1">
    <citation type="submission" date="2025-04" db="UniProtKB">
        <authorList>
            <consortium name="RefSeq"/>
        </authorList>
    </citation>
    <scope>IDENTIFICATION</scope>
</reference>
<comment type="subcellular location">
    <subcellularLocation>
        <location evidence="2">Membrane</location>
    </subcellularLocation>
</comment>
<dbReference type="Proteomes" id="UP000189705">
    <property type="component" value="Unplaced"/>
</dbReference>
<evidence type="ECO:0000256" key="4">
    <source>
        <dbReference type="ARBA" id="ARBA00011184"/>
    </source>
</evidence>
<dbReference type="SUPFAM" id="SSF49265">
    <property type="entry name" value="Fibronectin type III"/>
    <property type="match status" value="2"/>
</dbReference>
<feature type="compositionally biased region" description="Basic and acidic residues" evidence="15">
    <location>
        <begin position="389"/>
        <end position="404"/>
    </location>
</feature>
<evidence type="ECO:0000256" key="10">
    <source>
        <dbReference type="ARBA" id="ARBA00023139"/>
    </source>
</evidence>
<dbReference type="AlphaFoldDB" id="A0A1U8DR19"/>
<keyword evidence="16" id="KW-0812">Transmembrane</keyword>
<keyword evidence="9 16" id="KW-0472">Membrane</keyword>
<dbReference type="PANTHER" id="PTHR20859:SF84">
    <property type="entry name" value="INTERFERON ALPHA_BETA RECEPTOR 2"/>
    <property type="match status" value="1"/>
</dbReference>
<dbReference type="GeneID" id="102381921"/>
<evidence type="ECO:0000256" key="16">
    <source>
        <dbReference type="SAM" id="Phobius"/>
    </source>
</evidence>
<dbReference type="PRINTS" id="PR00346">
    <property type="entry name" value="TISSUEFACTOR"/>
</dbReference>
<evidence type="ECO:0000256" key="7">
    <source>
        <dbReference type="ARBA" id="ARBA00022729"/>
    </source>
</evidence>
<evidence type="ECO:0000256" key="12">
    <source>
        <dbReference type="ARBA" id="ARBA00023180"/>
    </source>
</evidence>
<evidence type="ECO:0000313" key="21">
    <source>
        <dbReference type="RefSeq" id="XP_006032724.1"/>
    </source>
</evidence>
<evidence type="ECO:0000259" key="18">
    <source>
        <dbReference type="Pfam" id="PF09294"/>
    </source>
</evidence>
<gene>
    <name evidence="20 21 22 23 24" type="primary">IFNAR2</name>
</gene>
<evidence type="ECO:0000256" key="14">
    <source>
        <dbReference type="ARBA" id="ARBA00031171"/>
    </source>
</evidence>
<evidence type="ECO:0000313" key="19">
    <source>
        <dbReference type="Proteomes" id="UP000189705"/>
    </source>
</evidence>
<dbReference type="RefSeq" id="XP_014379695.1">
    <property type="nucleotide sequence ID" value="XM_014524209.2"/>
</dbReference>